<dbReference type="PROSITE" id="PS51904">
    <property type="entry name" value="GLYCOSYL_HYDROL_F25_2"/>
    <property type="match status" value="1"/>
</dbReference>
<evidence type="ECO:0000313" key="6">
    <source>
        <dbReference type="EMBL" id="PTM57422.1"/>
    </source>
</evidence>
<dbReference type="EC" id="3.2.1.17" evidence="4"/>
<sequence>MTRRPLFIAAVTLLGLQLAGCGSVPTAEVSAAATGDHPFPTITHTVGHHAHPVHGIDVSKYQGTIDWQQVRAAGVSFAFIKATEGGDLLDSRFRENWEGARRAGIPRGAYHFTYWCRPMAEQIEWFKRNVPVEPDALPPVLDVEWNFQSPTCPRRVPVPLAQAKMREFLHAMERHYGKKPIIYADIKFHREVLANGEFAEYPFWVRSVAAVPHERYPGRRWAFWQITATGRVAGISTPVDRNVFAGSHHQWQQLAQTGFRHRHHHHGATAVASAPAPQAPAAPAVTVAAAETQAQQVPAATTNVPAAAVPTAETPAMTSAPVPASRPRF</sequence>
<dbReference type="GO" id="GO:0009253">
    <property type="term" value="P:peptidoglycan catabolic process"/>
    <property type="evidence" value="ECO:0007669"/>
    <property type="project" value="InterPro"/>
</dbReference>
<dbReference type="GO" id="GO:0016998">
    <property type="term" value="P:cell wall macromolecule catabolic process"/>
    <property type="evidence" value="ECO:0007669"/>
    <property type="project" value="InterPro"/>
</dbReference>
<evidence type="ECO:0000313" key="7">
    <source>
        <dbReference type="Proteomes" id="UP000241808"/>
    </source>
</evidence>
<comment type="similarity">
    <text evidence="1 4">Belongs to the glycosyl hydrolase 25 family.</text>
</comment>
<accession>A0A2T4Z6A8</accession>
<dbReference type="SUPFAM" id="SSF51445">
    <property type="entry name" value="(Trans)glycosidases"/>
    <property type="match status" value="1"/>
</dbReference>
<keyword evidence="7" id="KW-1185">Reference proteome</keyword>
<comment type="catalytic activity">
    <reaction evidence="4">
        <text>Hydrolysis of (1-&gt;4)-beta-linkages between N-acetylmuramic acid and N-acetyl-D-glucosamine residues in a peptidoglycan and between N-acetyl-D-glucosamine residues in chitodextrins.</text>
        <dbReference type="EC" id="3.2.1.17"/>
    </reaction>
</comment>
<dbReference type="GO" id="GO:0016052">
    <property type="term" value="P:carbohydrate catabolic process"/>
    <property type="evidence" value="ECO:0007669"/>
    <property type="project" value="TreeGrafter"/>
</dbReference>
<dbReference type="InterPro" id="IPR008270">
    <property type="entry name" value="Glyco_hydro_25_AS"/>
</dbReference>
<feature type="chain" id="PRO_5015556245" description="Lysozyme" evidence="5">
    <location>
        <begin position="27"/>
        <end position="329"/>
    </location>
</feature>
<dbReference type="CDD" id="cd06413">
    <property type="entry name" value="GH25_muramidase_1"/>
    <property type="match status" value="1"/>
</dbReference>
<evidence type="ECO:0000256" key="2">
    <source>
        <dbReference type="ARBA" id="ARBA00022801"/>
    </source>
</evidence>
<dbReference type="PROSITE" id="PS00953">
    <property type="entry name" value="GLYCOSYL_HYDROL_F25_1"/>
    <property type="match status" value="1"/>
</dbReference>
<gene>
    <name evidence="6" type="ORF">C8P69_104476</name>
</gene>
<dbReference type="RefSeq" id="WP_108177414.1">
    <property type="nucleotide sequence ID" value="NZ_PZZL01000004.1"/>
</dbReference>
<organism evidence="6 7">
    <name type="scientific">Phreatobacter oligotrophus</name>
    <dbReference type="NCBI Taxonomy" id="1122261"/>
    <lineage>
        <taxon>Bacteria</taxon>
        <taxon>Pseudomonadati</taxon>
        <taxon>Pseudomonadota</taxon>
        <taxon>Alphaproteobacteria</taxon>
        <taxon>Hyphomicrobiales</taxon>
        <taxon>Phreatobacteraceae</taxon>
        <taxon>Phreatobacter</taxon>
    </lineage>
</organism>
<name>A0A2T4Z6A8_9HYPH</name>
<dbReference type="Pfam" id="PF01183">
    <property type="entry name" value="Glyco_hydro_25"/>
    <property type="match status" value="1"/>
</dbReference>
<evidence type="ECO:0000256" key="1">
    <source>
        <dbReference type="ARBA" id="ARBA00010646"/>
    </source>
</evidence>
<proteinExistence type="inferred from homology"/>
<dbReference type="AlphaFoldDB" id="A0A2T4Z6A8"/>
<dbReference type="InterPro" id="IPR017853">
    <property type="entry name" value="GH"/>
</dbReference>
<keyword evidence="2 4" id="KW-0378">Hydrolase</keyword>
<protein>
    <recommendedName>
        <fullName evidence="4">Lysozyme</fullName>
        <ecNumber evidence="4">3.2.1.17</ecNumber>
    </recommendedName>
</protein>
<keyword evidence="5" id="KW-0732">Signal</keyword>
<dbReference type="OrthoDB" id="9798192at2"/>
<evidence type="ECO:0000256" key="5">
    <source>
        <dbReference type="SAM" id="SignalP"/>
    </source>
</evidence>
<dbReference type="PANTHER" id="PTHR34135">
    <property type="entry name" value="LYSOZYME"/>
    <property type="match status" value="1"/>
</dbReference>
<dbReference type="PANTHER" id="PTHR34135:SF2">
    <property type="entry name" value="LYSOZYME"/>
    <property type="match status" value="1"/>
</dbReference>
<dbReference type="Gene3D" id="3.20.20.80">
    <property type="entry name" value="Glycosidases"/>
    <property type="match status" value="1"/>
</dbReference>
<dbReference type="EMBL" id="PZZL01000004">
    <property type="protein sequence ID" value="PTM57422.1"/>
    <property type="molecule type" value="Genomic_DNA"/>
</dbReference>
<dbReference type="Proteomes" id="UP000241808">
    <property type="component" value="Unassembled WGS sequence"/>
</dbReference>
<comment type="caution">
    <text evidence="6">The sequence shown here is derived from an EMBL/GenBank/DDBJ whole genome shotgun (WGS) entry which is preliminary data.</text>
</comment>
<reference evidence="6 7" key="1">
    <citation type="submission" date="2018-04" db="EMBL/GenBank/DDBJ databases">
        <title>Genomic Encyclopedia of Archaeal and Bacterial Type Strains, Phase II (KMG-II): from individual species to whole genera.</title>
        <authorList>
            <person name="Goeker M."/>
        </authorList>
    </citation>
    <scope>NUCLEOTIDE SEQUENCE [LARGE SCALE GENOMIC DNA]</scope>
    <source>
        <strain evidence="6 7">DSM 25521</strain>
    </source>
</reference>
<dbReference type="InterPro" id="IPR002053">
    <property type="entry name" value="Glyco_hydro_25"/>
</dbReference>
<dbReference type="GO" id="GO:0003796">
    <property type="term" value="F:lysozyme activity"/>
    <property type="evidence" value="ECO:0007669"/>
    <property type="project" value="UniProtKB-EC"/>
</dbReference>
<dbReference type="InterPro" id="IPR018077">
    <property type="entry name" value="Glyco_hydro_fam25_subgr"/>
</dbReference>
<evidence type="ECO:0000256" key="4">
    <source>
        <dbReference type="RuleBase" id="RU361176"/>
    </source>
</evidence>
<dbReference type="SMART" id="SM00641">
    <property type="entry name" value="Glyco_25"/>
    <property type="match status" value="1"/>
</dbReference>
<feature type="signal peptide" evidence="5">
    <location>
        <begin position="1"/>
        <end position="26"/>
    </location>
</feature>
<evidence type="ECO:0000256" key="3">
    <source>
        <dbReference type="ARBA" id="ARBA00023295"/>
    </source>
</evidence>
<keyword evidence="3 4" id="KW-0326">Glycosidase</keyword>